<organism evidence="1">
    <name type="scientific">marine sediment metagenome</name>
    <dbReference type="NCBI Taxonomy" id="412755"/>
    <lineage>
        <taxon>unclassified sequences</taxon>
        <taxon>metagenomes</taxon>
        <taxon>ecological metagenomes</taxon>
    </lineage>
</organism>
<proteinExistence type="predicted"/>
<accession>X1QVM9</accession>
<evidence type="ECO:0000313" key="1">
    <source>
        <dbReference type="EMBL" id="GAI47334.1"/>
    </source>
</evidence>
<sequence length="48" mass="5547">MSAVKKIVDTIAPNWWNFSKDPNEFLAARERLAEQILRLKPALNKPKP</sequence>
<dbReference type="EMBL" id="BARV01039678">
    <property type="protein sequence ID" value="GAI47334.1"/>
    <property type="molecule type" value="Genomic_DNA"/>
</dbReference>
<comment type="caution">
    <text evidence="1">The sequence shown here is derived from an EMBL/GenBank/DDBJ whole genome shotgun (WGS) entry which is preliminary data.</text>
</comment>
<gene>
    <name evidence="1" type="ORF">S06H3_60733</name>
</gene>
<name>X1QVM9_9ZZZZ</name>
<reference evidence="1" key="1">
    <citation type="journal article" date="2014" name="Front. Microbiol.">
        <title>High frequency of phylogenetically diverse reductive dehalogenase-homologous genes in deep subseafloor sedimentary metagenomes.</title>
        <authorList>
            <person name="Kawai M."/>
            <person name="Futagami T."/>
            <person name="Toyoda A."/>
            <person name="Takaki Y."/>
            <person name="Nishi S."/>
            <person name="Hori S."/>
            <person name="Arai W."/>
            <person name="Tsubouchi T."/>
            <person name="Morono Y."/>
            <person name="Uchiyama I."/>
            <person name="Ito T."/>
            <person name="Fujiyama A."/>
            <person name="Inagaki F."/>
            <person name="Takami H."/>
        </authorList>
    </citation>
    <scope>NUCLEOTIDE SEQUENCE</scope>
    <source>
        <strain evidence="1">Expedition CK06-06</strain>
    </source>
</reference>
<dbReference type="AlphaFoldDB" id="X1QVM9"/>
<protein>
    <submittedName>
        <fullName evidence="1">Uncharacterized protein</fullName>
    </submittedName>
</protein>